<proteinExistence type="inferred from homology"/>
<dbReference type="OrthoDB" id="9815791at2"/>
<dbReference type="Proteomes" id="UP000265509">
    <property type="component" value="Unassembled WGS sequence"/>
</dbReference>
<dbReference type="EMBL" id="QRAN01000002">
    <property type="protein sequence ID" value="RLQ23397.1"/>
    <property type="molecule type" value="Genomic_DNA"/>
</dbReference>
<gene>
    <name evidence="7" type="ORF">DWB85_02260</name>
</gene>
<evidence type="ECO:0000259" key="5">
    <source>
        <dbReference type="Pfam" id="PF00465"/>
    </source>
</evidence>
<dbReference type="Pfam" id="PF25137">
    <property type="entry name" value="ADH_Fe_C"/>
    <property type="match status" value="1"/>
</dbReference>
<dbReference type="Gene3D" id="3.40.50.1970">
    <property type="match status" value="1"/>
</dbReference>
<dbReference type="PANTHER" id="PTHR11496:SF102">
    <property type="entry name" value="ALCOHOL DEHYDROGENASE 4"/>
    <property type="match status" value="1"/>
</dbReference>
<dbReference type="FunFam" id="1.20.1090.10:FF:000001">
    <property type="entry name" value="Aldehyde-alcohol dehydrogenase"/>
    <property type="match status" value="1"/>
</dbReference>
<dbReference type="Pfam" id="PF00465">
    <property type="entry name" value="Fe-ADH"/>
    <property type="match status" value="1"/>
</dbReference>
<keyword evidence="3" id="KW-0560">Oxidoreductase</keyword>
<organism evidence="7 8">
    <name type="scientific">Seongchinamella sediminis</name>
    <dbReference type="NCBI Taxonomy" id="2283635"/>
    <lineage>
        <taxon>Bacteria</taxon>
        <taxon>Pseudomonadati</taxon>
        <taxon>Pseudomonadota</taxon>
        <taxon>Gammaproteobacteria</taxon>
        <taxon>Cellvibrionales</taxon>
        <taxon>Halieaceae</taxon>
        <taxon>Seongchinamella</taxon>
    </lineage>
</organism>
<evidence type="ECO:0000313" key="8">
    <source>
        <dbReference type="Proteomes" id="UP000265509"/>
    </source>
</evidence>
<evidence type="ECO:0000256" key="3">
    <source>
        <dbReference type="ARBA" id="ARBA00023002"/>
    </source>
</evidence>
<sequence length="401" mass="42526">MSAFIRKLRHRFYLIMLRVITGILPGSSHTAFVGPGSSRQLGQHIAHLTPRKVLIVTDKPLRDLGIAETAAAGLLEAGVDCAWFDGVLPDPTYEQVDAGLAVLKQENCDTLLAIGGGSVMDCAKVISACATSDQSPRDWVGMGKVKHELLPIYAIPTTAGTGSEATSGAVIKDAQTGEKVVLSGPGMMPRAVALDAALMAGLPPHITAATGMDALTHAIEAYIGVWERGARLDYGRISVKLVFEHLVNAYQNGDNAQAREGMAMAAYYGGMAINQVNVGNVHAIAHQIGGKYGIPHGLANALILPHVLEYCREEAQPRLAELALLIGAGESGEAEGQLAHKFIAAVRELRTQVGIPDRSDLIRREDHTALTDAAIAESIAYPVPRLLDEASVMDILGKISE</sequence>
<dbReference type="InterPro" id="IPR039697">
    <property type="entry name" value="Alcohol_dehydrogenase_Fe"/>
</dbReference>
<dbReference type="RefSeq" id="WP_117952575.1">
    <property type="nucleotide sequence ID" value="NZ_QRAN01000002.1"/>
</dbReference>
<evidence type="ECO:0000256" key="4">
    <source>
        <dbReference type="ARBA" id="ARBA00023027"/>
    </source>
</evidence>
<dbReference type="InterPro" id="IPR001670">
    <property type="entry name" value="ADH_Fe/GldA"/>
</dbReference>
<comment type="caution">
    <text evidence="7">The sequence shown here is derived from an EMBL/GenBank/DDBJ whole genome shotgun (WGS) entry which is preliminary data.</text>
</comment>
<evidence type="ECO:0000259" key="6">
    <source>
        <dbReference type="Pfam" id="PF25137"/>
    </source>
</evidence>
<dbReference type="Gene3D" id="1.20.1090.10">
    <property type="entry name" value="Dehydroquinate synthase-like - alpha domain"/>
    <property type="match status" value="1"/>
</dbReference>
<evidence type="ECO:0000313" key="7">
    <source>
        <dbReference type="EMBL" id="RLQ23397.1"/>
    </source>
</evidence>
<dbReference type="InterPro" id="IPR018211">
    <property type="entry name" value="ADH_Fe_CS"/>
</dbReference>
<evidence type="ECO:0000256" key="1">
    <source>
        <dbReference type="ARBA" id="ARBA00001962"/>
    </source>
</evidence>
<protein>
    <submittedName>
        <fullName evidence="7">Iron-containing alcohol dehydrogenase</fullName>
    </submittedName>
</protein>
<evidence type="ECO:0000256" key="2">
    <source>
        <dbReference type="ARBA" id="ARBA00007358"/>
    </source>
</evidence>
<dbReference type="PROSITE" id="PS00060">
    <property type="entry name" value="ADH_IRON_2"/>
    <property type="match status" value="1"/>
</dbReference>
<feature type="domain" description="Fe-containing alcohol dehydrogenase-like C-terminal" evidence="6">
    <location>
        <begin position="207"/>
        <end position="398"/>
    </location>
</feature>
<dbReference type="SUPFAM" id="SSF56796">
    <property type="entry name" value="Dehydroquinate synthase-like"/>
    <property type="match status" value="1"/>
</dbReference>
<reference evidence="7 8" key="1">
    <citation type="submission" date="2018-07" db="EMBL/GenBank/DDBJ databases">
        <title>Halioglobus sp. genome submission.</title>
        <authorList>
            <person name="Ye M.-Q."/>
            <person name="Du Z.-J."/>
        </authorList>
    </citation>
    <scope>NUCLEOTIDE SEQUENCE [LARGE SCALE GENOMIC DNA]</scope>
    <source>
        <strain evidence="7 8">U0301</strain>
    </source>
</reference>
<comment type="similarity">
    <text evidence="2">Belongs to the iron-containing alcohol dehydrogenase family.</text>
</comment>
<keyword evidence="8" id="KW-1185">Reference proteome</keyword>
<name>A0A3L7E0M4_9GAMM</name>
<dbReference type="FunFam" id="3.40.50.1970:FF:000003">
    <property type="entry name" value="Alcohol dehydrogenase, iron-containing"/>
    <property type="match status" value="1"/>
</dbReference>
<dbReference type="InterPro" id="IPR056798">
    <property type="entry name" value="ADH_Fe_C"/>
</dbReference>
<dbReference type="GO" id="GO:0004022">
    <property type="term" value="F:alcohol dehydrogenase (NAD+) activity"/>
    <property type="evidence" value="ECO:0007669"/>
    <property type="project" value="TreeGrafter"/>
</dbReference>
<dbReference type="PANTHER" id="PTHR11496">
    <property type="entry name" value="ALCOHOL DEHYDROGENASE"/>
    <property type="match status" value="1"/>
</dbReference>
<dbReference type="CDD" id="cd08189">
    <property type="entry name" value="Fe-ADH-like"/>
    <property type="match status" value="1"/>
</dbReference>
<dbReference type="AlphaFoldDB" id="A0A3L7E0M4"/>
<accession>A0A3L7E0M4</accession>
<dbReference type="GO" id="GO:0046872">
    <property type="term" value="F:metal ion binding"/>
    <property type="evidence" value="ECO:0007669"/>
    <property type="project" value="InterPro"/>
</dbReference>
<feature type="domain" description="Alcohol dehydrogenase iron-type/glycerol dehydrogenase GldA" evidence="5">
    <location>
        <begin position="31"/>
        <end position="195"/>
    </location>
</feature>
<keyword evidence="4" id="KW-0520">NAD</keyword>
<comment type="cofactor">
    <cofactor evidence="1">
        <name>Fe cation</name>
        <dbReference type="ChEBI" id="CHEBI:24875"/>
    </cofactor>
</comment>